<evidence type="ECO:0000313" key="1">
    <source>
        <dbReference type="EMBL" id="ATW60100.1"/>
    </source>
</evidence>
<dbReference type="EMBL" id="MG099948">
    <property type="protein sequence ID" value="ATW60100.1"/>
    <property type="molecule type" value="Genomic_DNA"/>
</dbReference>
<proteinExistence type="predicted"/>
<gene>
    <name evidence="1" type="ORF">SEA_PHILONIUS_41</name>
</gene>
<evidence type="ECO:0008006" key="3">
    <source>
        <dbReference type="Google" id="ProtNLM"/>
    </source>
</evidence>
<accession>A0A2H4PD41</accession>
<protein>
    <recommendedName>
        <fullName evidence="3">DUF732 domain-containing protein</fullName>
    </recommendedName>
</protein>
<name>A0A2H4PD41_9CAUD</name>
<sequence>MKLREWLWAPILIAAAILSGLFTAPSAHADAVDDAVATYGVPVVCETLDEYPSADGVFGVALAFYGQGYTPEQSGEIVARSVIVFCPEHFGAVRAFINEYGSKGRLA</sequence>
<organism evidence="1 2">
    <name type="scientific">Mycobacterium phage Philonius</name>
    <dbReference type="NCBI Taxonomy" id="2047843"/>
    <lineage>
        <taxon>Viruses</taxon>
        <taxon>Duplodnaviria</taxon>
        <taxon>Heunggongvirae</taxon>
        <taxon>Uroviricota</taxon>
        <taxon>Caudoviricetes</taxon>
        <taxon>Nclasvirinae</taxon>
        <taxon>Charlievirus</taxon>
        <taxon>Charlievirus Philonius</taxon>
    </lineage>
</organism>
<evidence type="ECO:0000313" key="2">
    <source>
        <dbReference type="Proteomes" id="UP000241430"/>
    </source>
</evidence>
<reference evidence="1 2" key="1">
    <citation type="submission" date="2017-10" db="EMBL/GenBank/DDBJ databases">
        <authorList>
            <person name="Adesoye A.O."/>
            <person name="Bates R.A."/>
            <person name="Bradley A."/>
            <person name="Brown K.N."/>
            <person name="Covington R.M."/>
            <person name="Deshazor-Burnett L.J."/>
            <person name="Dooley D.V."/>
            <person name="Enoch L.M."/>
            <person name="Evans T.A."/>
            <person name="Gibbs S.L."/>
            <person name="Horne B.J."/>
            <person name="Huntley N.A."/>
            <person name="Jackson S.G."/>
            <person name="Jackson Z.S."/>
            <person name="King A.O."/>
            <person name="Lisane W."/>
            <person name="MacCormack L.K."/>
            <person name="Melvin S.R."/>
            <person name="Mulcare Z."/>
            <person name="Whidbee A.R."/>
            <person name="Hopkins-Harrington C.T."/>
            <person name="Patwardhan S."/>
            <person name="Newman R.H."/>
            <person name="Coomans R.J."/>
            <person name="Washington J.M."/>
            <person name="Garlena R.A."/>
            <person name="Russell D.A."/>
            <person name="Pope W.H."/>
            <person name="Jacobs-Sera D."/>
            <person name="Hendrix R.W."/>
            <person name="Hatfull G.F."/>
        </authorList>
    </citation>
    <scope>NUCLEOTIDE SEQUENCE [LARGE SCALE GENOMIC DNA]</scope>
</reference>
<dbReference type="Proteomes" id="UP000241430">
    <property type="component" value="Segment"/>
</dbReference>
<keyword evidence="2" id="KW-1185">Reference proteome</keyword>